<evidence type="ECO:0000313" key="4">
    <source>
        <dbReference type="Proteomes" id="UP000646776"/>
    </source>
</evidence>
<keyword evidence="2" id="KW-0472">Membrane</keyword>
<feature type="transmembrane region" description="Helical" evidence="2">
    <location>
        <begin position="113"/>
        <end position="133"/>
    </location>
</feature>
<proteinExistence type="predicted"/>
<organism evidence="3 4">
    <name type="scientific">Streptomyces phaeofaciens</name>
    <dbReference type="NCBI Taxonomy" id="68254"/>
    <lineage>
        <taxon>Bacteria</taxon>
        <taxon>Bacillati</taxon>
        <taxon>Actinomycetota</taxon>
        <taxon>Actinomycetes</taxon>
        <taxon>Kitasatosporales</taxon>
        <taxon>Streptomycetaceae</taxon>
        <taxon>Streptomyces</taxon>
    </lineage>
</organism>
<name>A0A918M1T3_9ACTN</name>
<evidence type="ECO:0000256" key="2">
    <source>
        <dbReference type="SAM" id="Phobius"/>
    </source>
</evidence>
<evidence type="ECO:0000313" key="3">
    <source>
        <dbReference type="EMBL" id="GGT99602.1"/>
    </source>
</evidence>
<feature type="compositionally biased region" description="Basic residues" evidence="1">
    <location>
        <begin position="82"/>
        <end position="92"/>
    </location>
</feature>
<feature type="transmembrane region" description="Helical" evidence="2">
    <location>
        <begin position="145"/>
        <end position="161"/>
    </location>
</feature>
<evidence type="ECO:0000256" key="1">
    <source>
        <dbReference type="SAM" id="MobiDB-lite"/>
    </source>
</evidence>
<dbReference type="EMBL" id="BMSA01000062">
    <property type="protein sequence ID" value="GGT99602.1"/>
    <property type="molecule type" value="Genomic_DNA"/>
</dbReference>
<keyword evidence="2" id="KW-1133">Transmembrane helix</keyword>
<reference evidence="3" key="1">
    <citation type="journal article" date="2014" name="Int. J. Syst. Evol. Microbiol.">
        <title>Complete genome sequence of Corynebacterium casei LMG S-19264T (=DSM 44701T), isolated from a smear-ripened cheese.</title>
        <authorList>
            <consortium name="US DOE Joint Genome Institute (JGI-PGF)"/>
            <person name="Walter F."/>
            <person name="Albersmeier A."/>
            <person name="Kalinowski J."/>
            <person name="Ruckert C."/>
        </authorList>
    </citation>
    <scope>NUCLEOTIDE SEQUENCE</scope>
    <source>
        <strain evidence="3">JCM 4125</strain>
    </source>
</reference>
<sequence length="168" mass="18878">MADTLSNGSQADFGCDRNESRPSWGNPDFDLECAKWVISLSHCVSVAPPSGACGTSHCVYQTLFEVPHAVDYTEECPMGRPTPRRRRAKRPSGRFTHDKRNGRNEIFRYVNRFVTHSVGAFIGILFIGYVLIFRPSVQVTVSQEAVYAFGGVLSGAAFRVLRLRRHRR</sequence>
<gene>
    <name evidence="3" type="ORF">GCM10010226_90850</name>
</gene>
<reference evidence="3" key="2">
    <citation type="submission" date="2020-09" db="EMBL/GenBank/DDBJ databases">
        <authorList>
            <person name="Sun Q."/>
            <person name="Ohkuma M."/>
        </authorList>
    </citation>
    <scope>NUCLEOTIDE SEQUENCE</scope>
    <source>
        <strain evidence="3">JCM 4125</strain>
    </source>
</reference>
<dbReference type="Proteomes" id="UP000646776">
    <property type="component" value="Unassembled WGS sequence"/>
</dbReference>
<feature type="region of interest" description="Disordered" evidence="1">
    <location>
        <begin position="77"/>
        <end position="99"/>
    </location>
</feature>
<protein>
    <submittedName>
        <fullName evidence="3">Uncharacterized protein</fullName>
    </submittedName>
</protein>
<keyword evidence="4" id="KW-1185">Reference proteome</keyword>
<dbReference type="AlphaFoldDB" id="A0A918M1T3"/>
<accession>A0A918M1T3</accession>
<comment type="caution">
    <text evidence="3">The sequence shown here is derived from an EMBL/GenBank/DDBJ whole genome shotgun (WGS) entry which is preliminary data.</text>
</comment>
<keyword evidence="2" id="KW-0812">Transmembrane</keyword>